<dbReference type="Pfam" id="PF08501">
    <property type="entry name" value="Shikimate_dh_N"/>
    <property type="match status" value="1"/>
</dbReference>
<evidence type="ECO:0000256" key="2">
    <source>
        <dbReference type="ARBA" id="ARBA00012962"/>
    </source>
</evidence>
<dbReference type="InterPro" id="IPR013708">
    <property type="entry name" value="Shikimate_DH-bd_N"/>
</dbReference>
<dbReference type="Proteomes" id="UP000003288">
    <property type="component" value="Unassembled WGS sequence"/>
</dbReference>
<proteinExistence type="predicted"/>
<dbReference type="Gene3D" id="3.40.50.10860">
    <property type="entry name" value="Leucine Dehydrogenase, chain A, domain 1"/>
    <property type="match status" value="1"/>
</dbReference>
<gene>
    <name evidence="9" type="primary">aroE</name>
    <name evidence="9" type="ORF">CMTB2_01528</name>
    <name evidence="10" type="ORF">FE773_06300</name>
</gene>
<dbReference type="AlphaFoldDB" id="A0AAI9F2V4"/>
<comment type="pathway">
    <text evidence="1">Metabolic intermediate biosynthesis; chorismate biosynthesis; chorismate from D-erythrose 4-phosphate and phosphoenolpyruvate: step 4/7.</text>
</comment>
<dbReference type="Proteomes" id="UP000306825">
    <property type="component" value="Chromosome"/>
</dbReference>
<dbReference type="GO" id="GO:0008652">
    <property type="term" value="P:amino acid biosynthetic process"/>
    <property type="evidence" value="ECO:0007669"/>
    <property type="project" value="UniProtKB-KW"/>
</dbReference>
<dbReference type="GO" id="GO:0004764">
    <property type="term" value="F:shikimate 3-dehydrogenase (NADP+) activity"/>
    <property type="evidence" value="ECO:0007669"/>
    <property type="project" value="UniProtKB-EC"/>
</dbReference>
<dbReference type="EC" id="1.1.1.25" evidence="2"/>
<sequence length="255" mass="29267">MYAIFGNPVSHSKSPLMHNYFFKKSGIKECYGRYKLEDGSKIIEKFKNLKLKGANVTVPHKEWAYKLCDEVKGIAKEIKAVNTLLLENNKIIGYNTDAPGFKEAIKEFDYKKPLIIGAGGTAKAISLVLKNPTILNRSKNRFEYFEKKGLKTYTWDNINEFDFDLIINTTSAGLSEEVLPTPKEIIEKLFKNAKFCVDVIYGKETLFLKEAKKYNLLFKTGLDMLVYQGVLAMELFLNKKLNKKEVADIYFEILR</sequence>
<dbReference type="Gene3D" id="3.40.50.720">
    <property type="entry name" value="NAD(P)-binding Rossmann-like Domain"/>
    <property type="match status" value="1"/>
</dbReference>
<dbReference type="InterPro" id="IPR022893">
    <property type="entry name" value="Shikimate_DH_fam"/>
</dbReference>
<dbReference type="PANTHER" id="PTHR21089:SF1">
    <property type="entry name" value="BIFUNCTIONAL 3-DEHYDROQUINATE DEHYDRATASE_SHIKIMATE DEHYDROGENASE, CHLOROPLASTIC"/>
    <property type="match status" value="1"/>
</dbReference>
<dbReference type="CDD" id="cd01065">
    <property type="entry name" value="NAD_bind_Shikimate_DH"/>
    <property type="match status" value="1"/>
</dbReference>
<comment type="catalytic activity">
    <reaction evidence="7">
        <text>shikimate + NADP(+) = 3-dehydroshikimate + NADPH + H(+)</text>
        <dbReference type="Rhea" id="RHEA:17737"/>
        <dbReference type="ChEBI" id="CHEBI:15378"/>
        <dbReference type="ChEBI" id="CHEBI:16630"/>
        <dbReference type="ChEBI" id="CHEBI:36208"/>
        <dbReference type="ChEBI" id="CHEBI:57783"/>
        <dbReference type="ChEBI" id="CHEBI:58349"/>
        <dbReference type="EC" id="1.1.1.25"/>
    </reaction>
</comment>
<keyword evidence="12" id="KW-1185">Reference proteome</keyword>
<evidence type="ECO:0000256" key="5">
    <source>
        <dbReference type="ARBA" id="ARBA00023002"/>
    </source>
</evidence>
<keyword evidence="6" id="KW-0057">Aromatic amino acid biosynthesis</keyword>
<evidence type="ECO:0000259" key="8">
    <source>
        <dbReference type="Pfam" id="PF08501"/>
    </source>
</evidence>
<dbReference type="InterPro" id="IPR046346">
    <property type="entry name" value="Aminoacid_DH-like_N_sf"/>
</dbReference>
<keyword evidence="3" id="KW-0028">Amino-acid biosynthesis</keyword>
<dbReference type="GO" id="GO:0019632">
    <property type="term" value="P:shikimate metabolic process"/>
    <property type="evidence" value="ECO:0007669"/>
    <property type="project" value="InterPro"/>
</dbReference>
<name>A0AAI9F2V4_9BACT</name>
<evidence type="ECO:0000313" key="9">
    <source>
        <dbReference type="EMBL" id="EDM24155.1"/>
    </source>
</evidence>
<evidence type="ECO:0000256" key="3">
    <source>
        <dbReference type="ARBA" id="ARBA00022605"/>
    </source>
</evidence>
<dbReference type="GO" id="GO:0050661">
    <property type="term" value="F:NADP binding"/>
    <property type="evidence" value="ECO:0007669"/>
    <property type="project" value="InterPro"/>
</dbReference>
<evidence type="ECO:0000256" key="1">
    <source>
        <dbReference type="ARBA" id="ARBA00004871"/>
    </source>
</evidence>
<dbReference type="GO" id="GO:0005829">
    <property type="term" value="C:cytosol"/>
    <property type="evidence" value="ECO:0007669"/>
    <property type="project" value="TreeGrafter"/>
</dbReference>
<dbReference type="SUPFAM" id="SSF51735">
    <property type="entry name" value="NAD(P)-binding Rossmann-fold domains"/>
    <property type="match status" value="1"/>
</dbReference>
<evidence type="ECO:0000313" key="12">
    <source>
        <dbReference type="Proteomes" id="UP000306825"/>
    </source>
</evidence>
<dbReference type="EMBL" id="ABCJ01000001">
    <property type="protein sequence ID" value="EDM24155.1"/>
    <property type="molecule type" value="Genomic_DNA"/>
</dbReference>
<evidence type="ECO:0000313" key="11">
    <source>
        <dbReference type="Proteomes" id="UP000003288"/>
    </source>
</evidence>
<keyword evidence="4" id="KW-0521">NADP</keyword>
<dbReference type="PANTHER" id="PTHR21089">
    <property type="entry name" value="SHIKIMATE DEHYDROGENASE"/>
    <property type="match status" value="1"/>
</dbReference>
<keyword evidence="5 9" id="KW-0560">Oxidoreductase</keyword>
<dbReference type="GO" id="GO:0009423">
    <property type="term" value="P:chorismate biosynthetic process"/>
    <property type="evidence" value="ECO:0007669"/>
    <property type="project" value="TreeGrafter"/>
</dbReference>
<dbReference type="NCBIfam" id="TIGR00507">
    <property type="entry name" value="aroE"/>
    <property type="match status" value="1"/>
</dbReference>
<dbReference type="InterPro" id="IPR036291">
    <property type="entry name" value="NAD(P)-bd_dom_sf"/>
</dbReference>
<evidence type="ECO:0000256" key="4">
    <source>
        <dbReference type="ARBA" id="ARBA00022857"/>
    </source>
</evidence>
<reference evidence="10 12" key="2">
    <citation type="submission" date="2019-05" db="EMBL/GenBank/DDBJ databases">
        <title>A comparative analysis of the Nautiliaceae.</title>
        <authorList>
            <person name="Grosche A."/>
            <person name="Smedile F."/>
            <person name="Vetriani C."/>
        </authorList>
    </citation>
    <scope>NUCLEOTIDE SEQUENCE [LARGE SCALE GENOMIC DNA]</scope>
    <source>
        <strain evidence="10 12">TB-2</strain>
    </source>
</reference>
<evidence type="ECO:0000313" key="10">
    <source>
        <dbReference type="EMBL" id="QCT94805.1"/>
    </source>
</evidence>
<dbReference type="SUPFAM" id="SSF53223">
    <property type="entry name" value="Aminoacid dehydrogenase-like, N-terminal domain"/>
    <property type="match status" value="1"/>
</dbReference>
<dbReference type="RefSeq" id="WP_007472824.1">
    <property type="nucleotide sequence ID" value="NZ_ABCJ01000001.1"/>
</dbReference>
<feature type="domain" description="Shikimate dehydrogenase substrate binding N-terminal" evidence="8">
    <location>
        <begin position="4"/>
        <end position="84"/>
    </location>
</feature>
<accession>A0AAI9F2V4</accession>
<evidence type="ECO:0000256" key="6">
    <source>
        <dbReference type="ARBA" id="ARBA00023141"/>
    </source>
</evidence>
<dbReference type="EMBL" id="CP040463">
    <property type="protein sequence ID" value="QCT94805.1"/>
    <property type="molecule type" value="Genomic_DNA"/>
</dbReference>
<reference evidence="9 11" key="1">
    <citation type="journal article" date="2011" name="Stand. Genomic Sci.">
        <title>Draft genome sequence of Caminibacter mediatlanticus strain TB-2, an epsilonproteobacterium isolated from a deep-sea hydrothermal vent.</title>
        <authorList>
            <person name="Giovannelli D."/>
            <person name="Ferriera S."/>
            <person name="Johnson J."/>
            <person name="Kravitz S."/>
            <person name="Perez-Rodriguez I."/>
            <person name="Ricci J."/>
            <person name="O'Brien C."/>
            <person name="Voordeckers J.W."/>
            <person name="Bini E."/>
            <person name="Vetriani C."/>
        </authorList>
    </citation>
    <scope>NUCLEOTIDE SEQUENCE [LARGE SCALE GENOMIC DNA]</scope>
    <source>
        <strain evidence="9 11">TB-2</strain>
    </source>
</reference>
<dbReference type="GO" id="GO:0009073">
    <property type="term" value="P:aromatic amino acid family biosynthetic process"/>
    <property type="evidence" value="ECO:0007669"/>
    <property type="project" value="UniProtKB-KW"/>
</dbReference>
<organism evidence="9 11">
    <name type="scientific">Caminibacter mediatlanticus TB-2</name>
    <dbReference type="NCBI Taxonomy" id="391592"/>
    <lineage>
        <taxon>Bacteria</taxon>
        <taxon>Pseudomonadati</taxon>
        <taxon>Campylobacterota</taxon>
        <taxon>Epsilonproteobacteria</taxon>
        <taxon>Nautiliales</taxon>
        <taxon>Nautiliaceae</taxon>
        <taxon>Caminibacter</taxon>
    </lineage>
</organism>
<protein>
    <recommendedName>
        <fullName evidence="2">shikimate dehydrogenase (NADP(+))</fullName>
        <ecNumber evidence="2">1.1.1.25</ecNumber>
    </recommendedName>
</protein>
<dbReference type="InterPro" id="IPR011342">
    <property type="entry name" value="Shikimate_DH"/>
</dbReference>
<dbReference type="NCBIfam" id="NF001316">
    <property type="entry name" value="PRK00258.2-5"/>
    <property type="match status" value="1"/>
</dbReference>
<evidence type="ECO:0000256" key="7">
    <source>
        <dbReference type="ARBA" id="ARBA00049442"/>
    </source>
</evidence>